<dbReference type="InterPro" id="IPR003331">
    <property type="entry name" value="UDP_GlcNAc_Epimerase_2_dom"/>
</dbReference>
<dbReference type="PANTHER" id="PTHR43174">
    <property type="entry name" value="UDP-N-ACETYLGLUCOSAMINE 2-EPIMERASE"/>
    <property type="match status" value="1"/>
</dbReference>
<sequence>MKKVYSIVGARPQFVKAAVVAHAFAREAQAEHHLIHTGQHFDENMSDIFFSELEIPAPLHRLAVGGLSHGAMTGRMLEQVEDIFLKNRPDAVIVYGDTNSTLAGALAAVKLHIPVAHVEAGLRSKNRAMPEEINRIATDHVSDLLFAPNDTAVKQLLSEGLPASKVSNVGDVMFDACLRYAQGTGDDSILAALDVAPLGYTLATVHRAENTDSPDRLAGILEGFRRVGSPIVLPLHPRTRGKIEAFGLQVPPNVKLITPVGFRAMLELERHARCIATDSGGVQKEAFFMRKPCVTMRDETEWTELVQSGWNVLVGANSAFIADAIAGAAAPADWPAFYGDGDASGKIVAQVLALPALAR</sequence>
<dbReference type="AlphaFoldDB" id="A0A5E4Y853"/>
<evidence type="ECO:0000313" key="3">
    <source>
        <dbReference type="EMBL" id="VVE44700.1"/>
    </source>
</evidence>
<keyword evidence="4" id="KW-1185">Reference proteome</keyword>
<evidence type="ECO:0000256" key="1">
    <source>
        <dbReference type="RuleBase" id="RU003513"/>
    </source>
</evidence>
<name>A0A5E4Y853_9BURK</name>
<dbReference type="OrthoDB" id="9803238at2"/>
<proteinExistence type="inferred from homology"/>
<feature type="domain" description="UDP-N-acetylglucosamine 2-epimerase" evidence="2">
    <location>
        <begin position="23"/>
        <end position="349"/>
    </location>
</feature>
<organism evidence="3 4">
    <name type="scientific">Pandoraea terrae</name>
    <dbReference type="NCBI Taxonomy" id="1537710"/>
    <lineage>
        <taxon>Bacteria</taxon>
        <taxon>Pseudomonadati</taxon>
        <taxon>Pseudomonadota</taxon>
        <taxon>Betaproteobacteria</taxon>
        <taxon>Burkholderiales</taxon>
        <taxon>Burkholderiaceae</taxon>
        <taxon>Pandoraea</taxon>
    </lineage>
</organism>
<evidence type="ECO:0000313" key="4">
    <source>
        <dbReference type="Proteomes" id="UP000414233"/>
    </source>
</evidence>
<keyword evidence="1" id="KW-0413">Isomerase</keyword>
<gene>
    <name evidence="3" type="ORF">PTE30175_04240</name>
</gene>
<dbReference type="Gene3D" id="3.40.50.2000">
    <property type="entry name" value="Glycogen Phosphorylase B"/>
    <property type="match status" value="2"/>
</dbReference>
<dbReference type="EMBL" id="CABPRZ010000022">
    <property type="protein sequence ID" value="VVE44700.1"/>
    <property type="molecule type" value="Genomic_DNA"/>
</dbReference>
<dbReference type="Pfam" id="PF02350">
    <property type="entry name" value="Epimerase_2"/>
    <property type="match status" value="1"/>
</dbReference>
<dbReference type="GO" id="GO:0016853">
    <property type="term" value="F:isomerase activity"/>
    <property type="evidence" value="ECO:0007669"/>
    <property type="project" value="UniProtKB-KW"/>
</dbReference>
<dbReference type="Proteomes" id="UP000414233">
    <property type="component" value="Unassembled WGS sequence"/>
</dbReference>
<dbReference type="CDD" id="cd03786">
    <property type="entry name" value="GTB_UDP-GlcNAc_2-Epimerase"/>
    <property type="match status" value="1"/>
</dbReference>
<reference evidence="3 4" key="1">
    <citation type="submission" date="2019-08" db="EMBL/GenBank/DDBJ databases">
        <authorList>
            <person name="Peeters C."/>
        </authorList>
    </citation>
    <scope>NUCLEOTIDE SEQUENCE [LARGE SCALE GENOMIC DNA]</scope>
    <source>
        <strain evidence="3 4">LMG 30175</strain>
    </source>
</reference>
<dbReference type="InterPro" id="IPR029767">
    <property type="entry name" value="WecB-like"/>
</dbReference>
<accession>A0A5E4Y853</accession>
<comment type="similarity">
    <text evidence="1">Belongs to the UDP-N-acetylglucosamine 2-epimerase family.</text>
</comment>
<dbReference type="RefSeq" id="WP_150699031.1">
    <property type="nucleotide sequence ID" value="NZ_CABPRZ010000022.1"/>
</dbReference>
<dbReference type="SUPFAM" id="SSF53756">
    <property type="entry name" value="UDP-Glycosyltransferase/glycogen phosphorylase"/>
    <property type="match status" value="1"/>
</dbReference>
<dbReference type="PANTHER" id="PTHR43174:SF1">
    <property type="entry name" value="UDP-N-ACETYLGLUCOSAMINE 2-EPIMERASE"/>
    <property type="match status" value="1"/>
</dbReference>
<evidence type="ECO:0000259" key="2">
    <source>
        <dbReference type="Pfam" id="PF02350"/>
    </source>
</evidence>
<protein>
    <submittedName>
        <fullName evidence="3">UDP-N-acetyl glucosamine 2-epimerase</fullName>
    </submittedName>
</protein>
<dbReference type="NCBIfam" id="TIGR00236">
    <property type="entry name" value="wecB"/>
    <property type="match status" value="1"/>
</dbReference>